<organism evidence="4 5">
    <name type="scientific">Entomortierella parvispora</name>
    <dbReference type="NCBI Taxonomy" id="205924"/>
    <lineage>
        <taxon>Eukaryota</taxon>
        <taxon>Fungi</taxon>
        <taxon>Fungi incertae sedis</taxon>
        <taxon>Mucoromycota</taxon>
        <taxon>Mortierellomycotina</taxon>
        <taxon>Mortierellomycetes</taxon>
        <taxon>Mortierellales</taxon>
        <taxon>Mortierellaceae</taxon>
        <taxon>Entomortierella</taxon>
    </lineage>
</organism>
<evidence type="ECO:0000256" key="1">
    <source>
        <dbReference type="SAM" id="MobiDB-lite"/>
    </source>
</evidence>
<gene>
    <name evidence="4" type="ORF">EMPS_00406</name>
</gene>
<dbReference type="Gene3D" id="2.120.10.80">
    <property type="entry name" value="Kelch-type beta propeller"/>
    <property type="match status" value="1"/>
</dbReference>
<evidence type="ECO:0000256" key="2">
    <source>
        <dbReference type="SAM" id="Phobius"/>
    </source>
</evidence>
<reference evidence="4" key="2">
    <citation type="journal article" date="2022" name="Microbiol. Resour. Announc.">
        <title>Whole-Genome Sequence of Entomortierella parvispora E1425, a Mucoromycotan Fungus Associated with Burkholderiaceae-Related Endosymbiotic Bacteria.</title>
        <authorList>
            <person name="Herlambang A."/>
            <person name="Guo Y."/>
            <person name="Takashima Y."/>
            <person name="Narisawa K."/>
            <person name="Ohta H."/>
            <person name="Nishizawa T."/>
        </authorList>
    </citation>
    <scope>NUCLEOTIDE SEQUENCE</scope>
    <source>
        <strain evidence="4">E1425</strain>
    </source>
</reference>
<comment type="caution">
    <text evidence="4">The sequence shown here is derived from an EMBL/GenBank/DDBJ whole genome shotgun (WGS) entry which is preliminary data.</text>
</comment>
<dbReference type="InterPro" id="IPR015915">
    <property type="entry name" value="Kelch-typ_b-propeller"/>
</dbReference>
<keyword evidence="3" id="KW-0732">Signal</keyword>
<evidence type="ECO:0000313" key="4">
    <source>
        <dbReference type="EMBL" id="GJJ68060.1"/>
    </source>
</evidence>
<dbReference type="AlphaFoldDB" id="A0A9P3H108"/>
<dbReference type="SUPFAM" id="SSF117281">
    <property type="entry name" value="Kelch motif"/>
    <property type="match status" value="1"/>
</dbReference>
<keyword evidence="5" id="KW-1185">Reference proteome</keyword>
<dbReference type="InterPro" id="IPR011043">
    <property type="entry name" value="Gal_Oxase/kelch_b-propeller"/>
</dbReference>
<keyword evidence="2" id="KW-1133">Transmembrane helix</keyword>
<evidence type="ECO:0000313" key="5">
    <source>
        <dbReference type="Proteomes" id="UP000827284"/>
    </source>
</evidence>
<feature type="region of interest" description="Disordered" evidence="1">
    <location>
        <begin position="420"/>
        <end position="444"/>
    </location>
</feature>
<evidence type="ECO:0000256" key="3">
    <source>
        <dbReference type="SAM" id="SignalP"/>
    </source>
</evidence>
<feature type="region of interest" description="Disordered" evidence="1">
    <location>
        <begin position="359"/>
        <end position="386"/>
    </location>
</feature>
<feature type="compositionally biased region" description="Low complexity" evidence="1">
    <location>
        <begin position="766"/>
        <end position="775"/>
    </location>
</feature>
<reference evidence="4" key="1">
    <citation type="submission" date="2021-11" db="EMBL/GenBank/DDBJ databases">
        <authorList>
            <person name="Herlambang A."/>
            <person name="Guo Y."/>
            <person name="Takashima Y."/>
            <person name="Nishizawa T."/>
        </authorList>
    </citation>
    <scope>NUCLEOTIDE SEQUENCE</scope>
    <source>
        <strain evidence="4">E1425</strain>
    </source>
</reference>
<feature type="compositionally biased region" description="Polar residues" evidence="1">
    <location>
        <begin position="782"/>
        <end position="797"/>
    </location>
</feature>
<keyword evidence="2" id="KW-0812">Transmembrane</keyword>
<feature type="transmembrane region" description="Helical" evidence="2">
    <location>
        <begin position="390"/>
        <end position="412"/>
    </location>
</feature>
<dbReference type="SUPFAM" id="SSF50965">
    <property type="entry name" value="Galactose oxidase, central domain"/>
    <property type="match status" value="1"/>
</dbReference>
<dbReference type="EMBL" id="BQFW01000001">
    <property type="protein sequence ID" value="GJJ68060.1"/>
    <property type="molecule type" value="Genomic_DNA"/>
</dbReference>
<accession>A0A9P3H108</accession>
<name>A0A9P3H108_9FUNG</name>
<protein>
    <submittedName>
        <fullName evidence="4">Uncharacterized protein</fullName>
    </submittedName>
</protein>
<feature type="compositionally biased region" description="Low complexity" evidence="1">
    <location>
        <begin position="359"/>
        <end position="370"/>
    </location>
</feature>
<sequence length="843" mass="88359">MRTMPTFAWSSVLGLILALVWTTVPLVSSQALPSTTPAPVQEFAFARSGSKLLVSGGRQVVNQNQVALTGQLFALDLSTSWNVSSAPWTQLAASNPNYWYYMVAAPDNNTVYTLQSGVNNSMTVYTYSVLANQWSTSTMTMPPTTETREGVRPVLDPTSWLIYLDASIYLDVFNPNATGTTSFLTMPSNTFTSRLFSGAIYNKARHSLMYYGGLNFSLEFDPLATYVSEYTISTNTWSNLTTTGTPPPVRSDFCMAVSEDGNTVVVYGGRSPNSPVTPPSNFTDTFYVLDVPTGQWTEGPPGDLRAYMGCIIVGDQFIAWGGTDGINTLNTPPRVFDLTKMLWVTTYTAPSYYSSVKSPSASAGASPSSATVPLPGSSGGTTSKSSNTGAIVGGAVGGLAVIGLAAGVFVFLKRKERAQYSAPADQQGATNAASRNGAMGPNSAEKDFGAGAFAAAGATLANDLRNPQKSVFVSQNSNTRNPQDQSGLGSMAPLMGGGEGYTTLPAGYSPYDQNQNQYLQQQQYSGYPQPPVQYAVLPKEMQAVSAPMVQASTAPTSAYIPKTAYSAPAGVGMQPPTTAGFVPQQGYLTSTVPTGDVYRSQHIGSPAVSVFADSTVASSTYSGPPPTFTSQPVGISGYVPTSNYTSGNSNQTFSSTAANSSPVGSHASYNYNSNSSFAPSSAGHSGDVYAASSIAAASPSMSATAGHGPLPLNQSGFVENGVTSTVAVRVPDSVPEDQYLAYVLAQQQQQQHDPNLTSVATTTTVSEPLSSQAPQSLPPRPNMQTRQSSTSSGSAQVVQAAPGFEDAHTRTQDANYNNYVRPPPGSGGSNSSGYVRPPLGPPQ</sequence>
<dbReference type="OrthoDB" id="10251809at2759"/>
<proteinExistence type="predicted"/>
<dbReference type="Pfam" id="PF24681">
    <property type="entry name" value="Kelch_KLHDC2_KLHL20_DRC7"/>
    <property type="match status" value="1"/>
</dbReference>
<feature type="chain" id="PRO_5040318764" evidence="3">
    <location>
        <begin position="30"/>
        <end position="843"/>
    </location>
</feature>
<feature type="signal peptide" evidence="3">
    <location>
        <begin position="1"/>
        <end position="29"/>
    </location>
</feature>
<dbReference type="Proteomes" id="UP000827284">
    <property type="component" value="Unassembled WGS sequence"/>
</dbReference>
<keyword evidence="2" id="KW-0472">Membrane</keyword>
<feature type="region of interest" description="Disordered" evidence="1">
    <location>
        <begin position="760"/>
        <end position="843"/>
    </location>
</feature>